<evidence type="ECO:0000313" key="1">
    <source>
        <dbReference type="EMBL" id="RGB73821.1"/>
    </source>
</evidence>
<comment type="caution">
    <text evidence="1">The sequence shown here is derived from an EMBL/GenBank/DDBJ whole genome shotgun (WGS) entry which is preliminary data.</text>
</comment>
<gene>
    <name evidence="1" type="ORF">DW070_15765</name>
</gene>
<sequence>MTDDTYEHDKNCRFDEQSLGGSFFVMYRIYSQTAVRDPDMLSVEKQSGSIYVAGRETVT</sequence>
<dbReference type="AlphaFoldDB" id="A0A3E2TGB8"/>
<name>A0A3E2TGB8_9FIRM</name>
<proteinExistence type="predicted"/>
<reference evidence="1 2" key="1">
    <citation type="submission" date="2018-08" db="EMBL/GenBank/DDBJ databases">
        <title>A genome reference for cultivated species of the human gut microbiota.</title>
        <authorList>
            <person name="Zou Y."/>
            <person name="Xue W."/>
            <person name="Luo G."/>
        </authorList>
    </citation>
    <scope>NUCLEOTIDE SEQUENCE [LARGE SCALE GENOMIC DNA]</scope>
    <source>
        <strain evidence="1 2">AF45-17</strain>
    </source>
</reference>
<accession>A0A3E2TGB8</accession>
<dbReference type="Proteomes" id="UP000260773">
    <property type="component" value="Unassembled WGS sequence"/>
</dbReference>
<dbReference type="EMBL" id="QVEP01000065">
    <property type="protein sequence ID" value="RGB73821.1"/>
    <property type="molecule type" value="Genomic_DNA"/>
</dbReference>
<protein>
    <submittedName>
        <fullName evidence="1">Uncharacterized protein</fullName>
    </submittedName>
</protein>
<evidence type="ECO:0000313" key="2">
    <source>
        <dbReference type="Proteomes" id="UP000260773"/>
    </source>
</evidence>
<organism evidence="1 2">
    <name type="scientific">Coprococcus catus</name>
    <dbReference type="NCBI Taxonomy" id="116085"/>
    <lineage>
        <taxon>Bacteria</taxon>
        <taxon>Bacillati</taxon>
        <taxon>Bacillota</taxon>
        <taxon>Clostridia</taxon>
        <taxon>Lachnospirales</taxon>
        <taxon>Lachnospiraceae</taxon>
        <taxon>Coprococcus</taxon>
    </lineage>
</organism>